<dbReference type="PANTHER" id="PTHR43432:SF3">
    <property type="entry name" value="SLR0285 PROTEIN"/>
    <property type="match status" value="1"/>
</dbReference>
<dbReference type="OrthoDB" id="9785699at2"/>
<dbReference type="SUPFAM" id="SSF102114">
    <property type="entry name" value="Radical SAM enzymes"/>
    <property type="match status" value="1"/>
</dbReference>
<keyword evidence="2" id="KW-0408">Iron</keyword>
<dbReference type="SFLD" id="SFLDG01084">
    <property type="entry name" value="Uncharacterised_Radical_SAM_Su"/>
    <property type="match status" value="1"/>
</dbReference>
<dbReference type="Pfam" id="PF04055">
    <property type="entry name" value="Radical_SAM"/>
    <property type="match status" value="1"/>
</dbReference>
<dbReference type="PROSITE" id="PS51918">
    <property type="entry name" value="RADICAL_SAM"/>
    <property type="match status" value="1"/>
</dbReference>
<keyword evidence="3" id="KW-0411">Iron-sulfur</keyword>
<comment type="caution">
    <text evidence="6">The sequence shown here is derived from an EMBL/GenBank/DDBJ whole genome shotgun (WGS) entry which is preliminary data.</text>
</comment>
<evidence type="ECO:0000259" key="5">
    <source>
        <dbReference type="PROSITE" id="PS51918"/>
    </source>
</evidence>
<dbReference type="Gene3D" id="3.80.30.30">
    <property type="match status" value="1"/>
</dbReference>
<dbReference type="InterPro" id="IPR058240">
    <property type="entry name" value="rSAM_sf"/>
</dbReference>
<evidence type="ECO:0000313" key="6">
    <source>
        <dbReference type="EMBL" id="EGI76290.1"/>
    </source>
</evidence>
<dbReference type="PANTHER" id="PTHR43432">
    <property type="entry name" value="SLR0285 PROTEIN"/>
    <property type="match status" value="1"/>
</dbReference>
<dbReference type="NCBIfam" id="NF033668">
    <property type="entry name" value="rSAM_PA0069"/>
    <property type="match status" value="1"/>
</dbReference>
<feature type="domain" description="Radical SAM core" evidence="5">
    <location>
        <begin position="90"/>
        <end position="326"/>
    </location>
</feature>
<sequence length="433" mass="47562">MDEFQIPLRSIKGRGVANRNAHRFEKVSRTAFDDGWSSAPDESPQSPNRRAASPELLTAEASPGAPEPVAPPTEIRWEDARSALARNDSPDLPFAQSINPYRGCEHGCSYCYARPTHSYLNLSPGLDFERIIIAKRGLAERLREEISSPSYKPSLIVIGSATDCYQPVERELRLTRALIEVLGEARHPFALITKSSNVERDLDLLAPLAQAGLAAVHITITTLDAALTRKLEPRAASPQRRLRTIRTLAAAGVPVGVSVAPQIPFINEDMEHVLEAAAQAGARSAFYSVLRLPWELNDIFQQWLQTHYPERAERVMGRLSEMRGGRHYDAHFGTRMTGSGTWAELIAQRFQKACARHGLIAGSRSVRAARSSNPSSKPSPSEVQIPQEAPLFLAPTVCEAIPTADSHRPPSPRYAPDFSQFRPGLAAGQASLF</sequence>
<dbReference type="SFLD" id="SFLDS00029">
    <property type="entry name" value="Radical_SAM"/>
    <property type="match status" value="1"/>
</dbReference>
<name>F3KVC0_9BURK</name>
<reference evidence="6 7" key="1">
    <citation type="journal article" date="2011" name="EMBO J.">
        <title>Structural diversity of bacterial flagellar motors.</title>
        <authorList>
            <person name="Chen S."/>
            <person name="Beeby M."/>
            <person name="Murphy G.E."/>
            <person name="Leadbetter J.R."/>
            <person name="Hendrixson D.R."/>
            <person name="Briegel A."/>
            <person name="Li Z."/>
            <person name="Shi J."/>
            <person name="Tocheva E.I."/>
            <person name="Muller A."/>
            <person name="Dobro M.J."/>
            <person name="Jensen G.J."/>
        </authorList>
    </citation>
    <scope>NUCLEOTIDE SEQUENCE [LARGE SCALE GENOMIC DNA]</scope>
    <source>
        <strain evidence="6 7">ATCC 19624</strain>
    </source>
</reference>
<proteinExistence type="predicted"/>
<dbReference type="AlphaFoldDB" id="F3KVC0"/>
<dbReference type="SMART" id="SM00729">
    <property type="entry name" value="Elp3"/>
    <property type="match status" value="1"/>
</dbReference>
<feature type="region of interest" description="Disordered" evidence="4">
    <location>
        <begin position="29"/>
        <end position="72"/>
    </location>
</feature>
<evidence type="ECO:0000256" key="3">
    <source>
        <dbReference type="ARBA" id="ARBA00023014"/>
    </source>
</evidence>
<dbReference type="Proteomes" id="UP000016368">
    <property type="component" value="Unassembled WGS sequence"/>
</dbReference>
<dbReference type="eggNOG" id="COG1533">
    <property type="taxonomic scope" value="Bacteria"/>
</dbReference>
<evidence type="ECO:0000256" key="4">
    <source>
        <dbReference type="SAM" id="MobiDB-lite"/>
    </source>
</evidence>
<gene>
    <name evidence="6" type="ORF">HGR_12035</name>
</gene>
<dbReference type="InterPro" id="IPR006638">
    <property type="entry name" value="Elp3/MiaA/NifB-like_rSAM"/>
</dbReference>
<dbReference type="InterPro" id="IPR040086">
    <property type="entry name" value="MJ0683-like"/>
</dbReference>
<evidence type="ECO:0000313" key="7">
    <source>
        <dbReference type="Proteomes" id="UP000016368"/>
    </source>
</evidence>
<dbReference type="EMBL" id="AEGR01000074">
    <property type="protein sequence ID" value="EGI76290.1"/>
    <property type="molecule type" value="Genomic_DNA"/>
</dbReference>
<dbReference type="GO" id="GO:0003824">
    <property type="term" value="F:catalytic activity"/>
    <property type="evidence" value="ECO:0007669"/>
    <property type="project" value="InterPro"/>
</dbReference>
<dbReference type="GO" id="GO:0046872">
    <property type="term" value="F:metal ion binding"/>
    <property type="evidence" value="ECO:0007669"/>
    <property type="project" value="UniProtKB-KW"/>
</dbReference>
<accession>F3KVC0</accession>
<dbReference type="GO" id="GO:0051536">
    <property type="term" value="F:iron-sulfur cluster binding"/>
    <property type="evidence" value="ECO:0007669"/>
    <property type="project" value="UniProtKB-KW"/>
</dbReference>
<feature type="compositionally biased region" description="Low complexity" evidence="4">
    <location>
        <begin position="365"/>
        <end position="381"/>
    </location>
</feature>
<dbReference type="RefSeq" id="WP_006298483.1">
    <property type="nucleotide sequence ID" value="NZ_AEGR01000074.1"/>
</dbReference>
<organism evidence="6 7">
    <name type="scientific">Hylemonella gracilis ATCC 19624</name>
    <dbReference type="NCBI Taxonomy" id="887062"/>
    <lineage>
        <taxon>Bacteria</taxon>
        <taxon>Pseudomonadati</taxon>
        <taxon>Pseudomonadota</taxon>
        <taxon>Betaproteobacteria</taxon>
        <taxon>Burkholderiales</taxon>
        <taxon>Comamonadaceae</taxon>
        <taxon>Hylemonella</taxon>
    </lineage>
</organism>
<evidence type="ECO:0000256" key="2">
    <source>
        <dbReference type="ARBA" id="ARBA00023004"/>
    </source>
</evidence>
<feature type="region of interest" description="Disordered" evidence="4">
    <location>
        <begin position="365"/>
        <end position="384"/>
    </location>
</feature>
<keyword evidence="1" id="KW-0479">Metal-binding</keyword>
<dbReference type="CDD" id="cd01335">
    <property type="entry name" value="Radical_SAM"/>
    <property type="match status" value="1"/>
</dbReference>
<dbReference type="STRING" id="887062.HGR_12035"/>
<evidence type="ECO:0000256" key="1">
    <source>
        <dbReference type="ARBA" id="ARBA00022723"/>
    </source>
</evidence>
<protein>
    <submittedName>
        <fullName evidence="6">Radical SAM family protein</fullName>
    </submittedName>
</protein>
<keyword evidence="7" id="KW-1185">Reference proteome</keyword>
<dbReference type="InterPro" id="IPR007197">
    <property type="entry name" value="rSAM"/>
</dbReference>